<protein>
    <submittedName>
        <fullName evidence="1">Uncharacterized protein</fullName>
    </submittedName>
</protein>
<dbReference type="EMBL" id="NGKM01000018">
    <property type="protein sequence ID" value="OWK65700.1"/>
    <property type="molecule type" value="Genomic_DNA"/>
</dbReference>
<reference evidence="1 2" key="1">
    <citation type="submission" date="2017-05" db="EMBL/GenBank/DDBJ databases">
        <title>Draft genome sequence of MDR A. baumannii AB360.</title>
        <authorList>
            <person name="Wareham D.W."/>
            <person name="Bean D.C."/>
        </authorList>
    </citation>
    <scope>NUCLEOTIDE SEQUENCE [LARGE SCALE GENOMIC DNA]</scope>
    <source>
        <strain evidence="1 2">AB360</strain>
    </source>
</reference>
<name>A0A3A4HVK4_ACIBA</name>
<evidence type="ECO:0000313" key="2">
    <source>
        <dbReference type="Proteomes" id="UP000197394"/>
    </source>
</evidence>
<gene>
    <name evidence="1" type="ORF">CBE85_15305</name>
</gene>
<accession>A0A3A4HVK4</accession>
<sequence length="103" mass="11952">MKDGFNKLRKLSENAKKLNGEQQVSLGTLFNDGFLQTNTDFENIDELFEKAGFKVETEEDFAAIPQEDIDTFVRENTKFDSFTDMQQHAATEYMRKQLFKGLK</sequence>
<evidence type="ECO:0000313" key="1">
    <source>
        <dbReference type="EMBL" id="OWK65700.1"/>
    </source>
</evidence>
<proteinExistence type="predicted"/>
<dbReference type="RefSeq" id="WP_002036151.1">
    <property type="nucleotide sequence ID" value="NZ_AP031579.1"/>
</dbReference>
<comment type="caution">
    <text evidence="1">The sequence shown here is derived from an EMBL/GenBank/DDBJ whole genome shotgun (WGS) entry which is preliminary data.</text>
</comment>
<dbReference type="Proteomes" id="UP000197394">
    <property type="component" value="Unassembled WGS sequence"/>
</dbReference>
<dbReference type="AlphaFoldDB" id="A0A3A4HVK4"/>
<organism evidence="1 2">
    <name type="scientific">Acinetobacter baumannii</name>
    <dbReference type="NCBI Taxonomy" id="470"/>
    <lineage>
        <taxon>Bacteria</taxon>
        <taxon>Pseudomonadati</taxon>
        <taxon>Pseudomonadota</taxon>
        <taxon>Gammaproteobacteria</taxon>
        <taxon>Moraxellales</taxon>
        <taxon>Moraxellaceae</taxon>
        <taxon>Acinetobacter</taxon>
        <taxon>Acinetobacter calcoaceticus/baumannii complex</taxon>
    </lineage>
</organism>